<feature type="domain" description="LicD/FKTN/FKRP nucleotidyltransferase" evidence="1">
    <location>
        <begin position="27"/>
        <end position="259"/>
    </location>
</feature>
<dbReference type="PANTHER" id="PTHR43404:SF2">
    <property type="entry name" value="LIPOPOLYSACCHARIDE CHOLINEPHOSPHOTRANSFERASE LICD"/>
    <property type="match status" value="1"/>
</dbReference>
<comment type="caution">
    <text evidence="2">The sequence shown here is derived from an EMBL/GenBank/DDBJ whole genome shotgun (WGS) entry which is preliminary data.</text>
</comment>
<reference evidence="2" key="2">
    <citation type="journal article" date="2021" name="Sci. Rep.">
        <title>The distribution of antibiotic resistance genes in chicken gut microbiota commensals.</title>
        <authorList>
            <person name="Juricova H."/>
            <person name="Matiasovicova J."/>
            <person name="Kubasova T."/>
            <person name="Cejkova D."/>
            <person name="Rychlik I."/>
        </authorList>
    </citation>
    <scope>NUCLEOTIDE SEQUENCE</scope>
    <source>
        <strain evidence="2">An582</strain>
    </source>
</reference>
<dbReference type="AlphaFoldDB" id="A0A939BHA7"/>
<gene>
    <name evidence="2" type="ORF">H6A20_09170</name>
</gene>
<dbReference type="InterPro" id="IPR007074">
    <property type="entry name" value="LicD/FKTN/FKRP_NTP_transf"/>
</dbReference>
<dbReference type="Proteomes" id="UP000705508">
    <property type="component" value="Unassembled WGS sequence"/>
</dbReference>
<dbReference type="PANTHER" id="PTHR43404">
    <property type="entry name" value="LIPOPOLYSACCHARIDE CHOLINEPHOSPHOTRANSFERASE LICD"/>
    <property type="match status" value="1"/>
</dbReference>
<organism evidence="2 3">
    <name type="scientific">Mordavella massiliensis</name>
    <dbReference type="NCBI Taxonomy" id="1871024"/>
    <lineage>
        <taxon>Bacteria</taxon>
        <taxon>Bacillati</taxon>
        <taxon>Bacillota</taxon>
        <taxon>Clostridia</taxon>
        <taxon>Eubacteriales</taxon>
        <taxon>Clostridiaceae</taxon>
        <taxon>Mordavella</taxon>
    </lineage>
</organism>
<evidence type="ECO:0000313" key="3">
    <source>
        <dbReference type="Proteomes" id="UP000705508"/>
    </source>
</evidence>
<dbReference type="GO" id="GO:0009100">
    <property type="term" value="P:glycoprotein metabolic process"/>
    <property type="evidence" value="ECO:0007669"/>
    <property type="project" value="UniProtKB-ARBA"/>
</dbReference>
<protein>
    <submittedName>
        <fullName evidence="2">LicD family protein</fullName>
    </submittedName>
</protein>
<name>A0A939BHA7_9CLOT</name>
<dbReference type="RefSeq" id="WP_204906823.1">
    <property type="nucleotide sequence ID" value="NZ_JACJKS010000012.1"/>
</dbReference>
<evidence type="ECO:0000313" key="2">
    <source>
        <dbReference type="EMBL" id="MBM6948819.1"/>
    </source>
</evidence>
<accession>A0A939BHA7</accession>
<proteinExistence type="predicted"/>
<dbReference type="InterPro" id="IPR052942">
    <property type="entry name" value="LPS_cholinephosphotransferase"/>
</dbReference>
<sequence>MEINKDELTLRLQRVEKQIYMDFQELCKRHDIPFFVSGGTAIGAIRHKGFIPWDDDIDVCMLRSDYDRAIHYIRHELSDKYDIYDCCSRDGHVLVFGKMCKKGTKIQEDTYADTNNITGIFIDLFPYDKTTSNMKKRKKQIWKTWFWARMMVLSVYGHPRFPDGLKGIKLKVSQFICLMIHYFLKFMHMKKEFFYKKYLKEATKYNKSEEELYTDFSYSHPEKVMCTYDMIFPLKEMPFEDITVQMLNNADKYLTSQYGDYMKIPPIEKRITHNPGYVDFGDGNIYRKES</sequence>
<dbReference type="Pfam" id="PF04991">
    <property type="entry name" value="LicD"/>
    <property type="match status" value="1"/>
</dbReference>
<evidence type="ECO:0000259" key="1">
    <source>
        <dbReference type="Pfam" id="PF04991"/>
    </source>
</evidence>
<dbReference type="EMBL" id="JACJKS010000012">
    <property type="protein sequence ID" value="MBM6948819.1"/>
    <property type="molecule type" value="Genomic_DNA"/>
</dbReference>
<reference evidence="2" key="1">
    <citation type="submission" date="2020-08" db="EMBL/GenBank/DDBJ databases">
        <authorList>
            <person name="Cejkova D."/>
            <person name="Kubasova T."/>
            <person name="Jahodarova E."/>
            <person name="Rychlik I."/>
        </authorList>
    </citation>
    <scope>NUCLEOTIDE SEQUENCE</scope>
    <source>
        <strain evidence="2">An582</strain>
    </source>
</reference>